<feature type="non-terminal residue" evidence="1">
    <location>
        <position position="80"/>
    </location>
</feature>
<evidence type="ECO:0008006" key="3">
    <source>
        <dbReference type="Google" id="ProtNLM"/>
    </source>
</evidence>
<dbReference type="Gene3D" id="2.180.10.10">
    <property type="entry name" value="RHS repeat-associated core"/>
    <property type="match status" value="1"/>
</dbReference>
<dbReference type="EMBL" id="JAAEBW010000028">
    <property type="protein sequence ID" value="MBM1198105.1"/>
    <property type="molecule type" value="Genomic_DNA"/>
</dbReference>
<reference evidence="1 2" key="1">
    <citation type="submission" date="2020-01" db="EMBL/GenBank/DDBJ databases">
        <title>Comparative genomics of meat spoilage bacteria.</title>
        <authorList>
            <person name="Hilgarth M."/>
            <person name="Vogel R.F."/>
        </authorList>
    </citation>
    <scope>NUCLEOTIDE SEQUENCE [LARGE SCALE GENOMIC DNA]</scope>
    <source>
        <strain evidence="1 2">TMW2.2077</strain>
    </source>
</reference>
<name>A0ABS1ZNP8_9PSED</name>
<organism evidence="1 2">
    <name type="scientific">Pseudomonas weihenstephanensis</name>
    <dbReference type="NCBI Taxonomy" id="1608994"/>
    <lineage>
        <taxon>Bacteria</taxon>
        <taxon>Pseudomonadati</taxon>
        <taxon>Pseudomonadota</taxon>
        <taxon>Gammaproteobacteria</taxon>
        <taxon>Pseudomonadales</taxon>
        <taxon>Pseudomonadaceae</taxon>
        <taxon>Pseudomonas</taxon>
    </lineage>
</organism>
<keyword evidence="2" id="KW-1185">Reference proteome</keyword>
<sequence>MRWDLFDRLVRFEDNTLSVDYAYDPLGRRIHKYSNAHHTHHPEAGSYWNQNEQARKQRELGCGFTLFGWDGDTLAWESSL</sequence>
<accession>A0ABS1ZNP8</accession>
<evidence type="ECO:0000313" key="2">
    <source>
        <dbReference type="Proteomes" id="UP000809529"/>
    </source>
</evidence>
<evidence type="ECO:0000313" key="1">
    <source>
        <dbReference type="EMBL" id="MBM1198105.1"/>
    </source>
</evidence>
<protein>
    <recommendedName>
        <fullName evidence="3">Type IV secretion protein Rhs</fullName>
    </recommendedName>
</protein>
<comment type="caution">
    <text evidence="1">The sequence shown here is derived from an EMBL/GenBank/DDBJ whole genome shotgun (WGS) entry which is preliminary data.</text>
</comment>
<dbReference type="Proteomes" id="UP000809529">
    <property type="component" value="Unassembled WGS sequence"/>
</dbReference>
<gene>
    <name evidence="1" type="ORF">GYN02_23360</name>
</gene>
<proteinExistence type="predicted"/>